<proteinExistence type="predicted"/>
<dbReference type="InterPro" id="IPR001144">
    <property type="entry name" value="Enterotoxin_A"/>
</dbReference>
<dbReference type="InterPro" id="IPR054695">
    <property type="entry name" value="Pierisin-like_dom"/>
</dbReference>
<evidence type="ECO:0000256" key="5">
    <source>
        <dbReference type="SAM" id="MobiDB-lite"/>
    </source>
</evidence>
<evidence type="ECO:0000256" key="1">
    <source>
        <dbReference type="ARBA" id="ARBA00022656"/>
    </source>
</evidence>
<evidence type="ECO:0000313" key="8">
    <source>
        <dbReference type="EMBL" id="KAK2601566.1"/>
    </source>
</evidence>
<gene>
    <name evidence="8" type="ORF">QQS21_004884</name>
</gene>
<feature type="chain" id="PRO_5042484361" description="Pierisin-like domain-containing protein" evidence="6">
    <location>
        <begin position="17"/>
        <end position="924"/>
    </location>
</feature>
<dbReference type="AlphaFoldDB" id="A0AAJ0CTF4"/>
<feature type="region of interest" description="Disordered" evidence="5">
    <location>
        <begin position="517"/>
        <end position="542"/>
    </location>
</feature>
<comment type="caution">
    <text evidence="8">The sequence shown here is derived from an EMBL/GenBank/DDBJ whole genome shotgun (WGS) entry which is preliminary data.</text>
</comment>
<keyword evidence="3" id="KW-0843">Virulence</keyword>
<evidence type="ECO:0000256" key="2">
    <source>
        <dbReference type="ARBA" id="ARBA00022729"/>
    </source>
</evidence>
<keyword evidence="9" id="KW-1185">Reference proteome</keyword>
<feature type="compositionally biased region" description="Basic and acidic residues" evidence="5">
    <location>
        <begin position="530"/>
        <end position="542"/>
    </location>
</feature>
<evidence type="ECO:0000256" key="6">
    <source>
        <dbReference type="SAM" id="SignalP"/>
    </source>
</evidence>
<name>A0AAJ0CTF4_9HYPO</name>
<organism evidence="8 9">
    <name type="scientific">Conoideocrella luteorostrata</name>
    <dbReference type="NCBI Taxonomy" id="1105319"/>
    <lineage>
        <taxon>Eukaryota</taxon>
        <taxon>Fungi</taxon>
        <taxon>Dikarya</taxon>
        <taxon>Ascomycota</taxon>
        <taxon>Pezizomycotina</taxon>
        <taxon>Sordariomycetes</taxon>
        <taxon>Hypocreomycetidae</taxon>
        <taxon>Hypocreales</taxon>
        <taxon>Clavicipitaceae</taxon>
        <taxon>Conoideocrella</taxon>
    </lineage>
</organism>
<dbReference type="Proteomes" id="UP001251528">
    <property type="component" value="Unassembled WGS sequence"/>
</dbReference>
<accession>A0AAJ0CTF4</accession>
<dbReference type="Gene3D" id="3.90.210.10">
    <property type="entry name" value="Heat-Labile Enterotoxin, subunit A"/>
    <property type="match status" value="3"/>
</dbReference>
<feature type="domain" description="Pierisin-like" evidence="7">
    <location>
        <begin position="92"/>
        <end position="225"/>
    </location>
</feature>
<evidence type="ECO:0000256" key="4">
    <source>
        <dbReference type="ARBA" id="ARBA00023157"/>
    </source>
</evidence>
<evidence type="ECO:0000259" key="7">
    <source>
        <dbReference type="Pfam" id="PF22596"/>
    </source>
</evidence>
<dbReference type="Pfam" id="PF22596">
    <property type="entry name" value="Scabin-like"/>
    <property type="match status" value="1"/>
</dbReference>
<dbReference type="SUPFAM" id="SSF56399">
    <property type="entry name" value="ADP-ribosylation"/>
    <property type="match status" value="3"/>
</dbReference>
<protein>
    <recommendedName>
        <fullName evidence="7">Pierisin-like domain-containing protein</fullName>
    </recommendedName>
</protein>
<feature type="signal peptide" evidence="6">
    <location>
        <begin position="1"/>
        <end position="16"/>
    </location>
</feature>
<keyword evidence="2 6" id="KW-0732">Signal</keyword>
<keyword evidence="4" id="KW-1015">Disulfide bond</keyword>
<sequence length="924" mass="102185">MRTCNILALSTVSVLAAFQDIAQTKHQHSSLNRTEAANITPSAFGKAKIGVTRSTSILARQLSRDVKDCVAISAEEASQKKVSGGGSTGIFYRGDSRHPTDVFENGFKPQGDDTNLQHHLSFCGNSGLVSLSRSKNAALCYAMGRSSNSNQIGYVYVVGSEGVPSGYWVPGIYDSNKDQAVACNMEFAVIGTIPGSSISYAHEVTQDKSSGKKKVSKKKIKNPNYIRRSSPACSISKKREICDPTNWAKDEDDATSSSPPRFTLSMNAHELVYLVSGHYMDTPASIRREGGIAESQDANPSLDEAWSYNSAADKSGFTFVTRNINEARDNYFQSFQKGWVYRIAASPNMVPTVSSKGYTHAALGGVLWSQVQAYTPIDSTWRNATDFHWQDNLDYDPRWENYGASQSQPLLSGEGRPEGVSSRDLARQYMNELTGATNRLLNAKQRDNLRELLDWNTDHEPERDFPLLRHKQPLSLTSVVLGQFDWSIVDIPDHLRMVMKDGIPTSADCAQIIQKVIRTQSQNTSKPHRRNSDPNPKTKQDNDCEKLASAIKEQDKQANHAPTYNTTHYTPDAVRIVYHGDYLWPDEAKKQGGFLPASRPPGPKYSVEGMNPDPNVKIDFANFLIPTYLNFGAAAEQAARIASNKTKGHAGVVYVVHATPNVISSGNRSTVVGGILWSQVMGWMQVPQKYSPPEYNATIKRVKRQYFEKAFKETKDLFQRNEDYDRKKYIGYKTTTSIQQSLSTQDDLVPFMEQHGQAVGWQGTFPLFRASHATQSDESTKAKAKNAIPAPHEPSAWKKIENYVKSHAVAIALLPAAIAFNLIPGLGEVADSAELAALCTESVESVEMAEIKSSLTEVSSALAHVLREAAKLKFGRATEDKKEGLTTTDPDERLWYSTPAVADLTQMQVTSYVHYTVERSALRT</sequence>
<dbReference type="EMBL" id="JASWJB010000075">
    <property type="protein sequence ID" value="KAK2601566.1"/>
    <property type="molecule type" value="Genomic_DNA"/>
</dbReference>
<dbReference type="GO" id="GO:0090729">
    <property type="term" value="F:toxin activity"/>
    <property type="evidence" value="ECO:0007669"/>
    <property type="project" value="UniProtKB-KW"/>
</dbReference>
<reference evidence="8" key="1">
    <citation type="submission" date="2023-06" db="EMBL/GenBank/DDBJ databases">
        <title>Conoideocrella luteorostrata (Hypocreales: Clavicipitaceae), a potential biocontrol fungus for elongate hemlock scale in United States Christmas tree production areas.</title>
        <authorList>
            <person name="Barrett H."/>
            <person name="Lovett B."/>
            <person name="Macias A.M."/>
            <person name="Stajich J.E."/>
            <person name="Kasson M.T."/>
        </authorList>
    </citation>
    <scope>NUCLEOTIDE SEQUENCE</scope>
    <source>
        <strain evidence="8">ARSEF 14590</strain>
    </source>
</reference>
<keyword evidence="1" id="KW-0800">Toxin</keyword>
<dbReference type="Pfam" id="PF01375">
    <property type="entry name" value="Enterotoxin_a"/>
    <property type="match status" value="1"/>
</dbReference>
<evidence type="ECO:0000256" key="3">
    <source>
        <dbReference type="ARBA" id="ARBA00023026"/>
    </source>
</evidence>
<evidence type="ECO:0000313" key="9">
    <source>
        <dbReference type="Proteomes" id="UP001251528"/>
    </source>
</evidence>